<evidence type="ECO:0000313" key="1">
    <source>
        <dbReference type="EMBL" id="SMB85766.1"/>
    </source>
</evidence>
<dbReference type="EMBL" id="FWWU01000008">
    <property type="protein sequence ID" value="SMB85766.1"/>
    <property type="molecule type" value="Genomic_DNA"/>
</dbReference>
<evidence type="ECO:0000313" key="2">
    <source>
        <dbReference type="Proteomes" id="UP000192582"/>
    </source>
</evidence>
<organism evidence="1 2">
    <name type="scientific">Deinococcus hopiensis KR-140</name>
    <dbReference type="NCBI Taxonomy" id="695939"/>
    <lineage>
        <taxon>Bacteria</taxon>
        <taxon>Thermotogati</taxon>
        <taxon>Deinococcota</taxon>
        <taxon>Deinococci</taxon>
        <taxon>Deinococcales</taxon>
        <taxon>Deinococcaceae</taxon>
        <taxon>Deinococcus</taxon>
    </lineage>
</organism>
<dbReference type="OrthoDB" id="64608at2"/>
<dbReference type="RefSeq" id="WP_084047455.1">
    <property type="nucleotide sequence ID" value="NZ_FWWU01000008.1"/>
</dbReference>
<sequence>MYRASFYRPRAVEPYLTVHTTEGHVPAPGQTVALGGQLETVRGDWCGAATLKLSAPPADEQDGSLAQPLDRVRIWLPGDADDDPTYTGEMVNEPWLEGPGEVQLRSLAERAGKAAWHGEQTPLAFKPYLQHALSLAVLLPGLLIGDIPENPATLKARTSFELIGDTFQAAMPVIEGGTWGVNGRGELGVYAPTSTITHRFVRGQTETPPGTMEGYANCIQLPYTLPDGTQAQFEARVEPEVQEHGETWEVTQMPTQVQTTDLPVTSADHPTFGVTVTAPVGALPFPRDGAANSVQFSNVAPLLDPAWAGHISDVFAGLNLGLGVGFDHRIPLPPVPAGDYQLADYSVHVLKPVFPADSLTPDLTMYIRAEPGVPVRIRGPLNGTTPPEGYITATCTDDVPVLGASWHVLDRLSVGYDLAAAHAFQTANGFPPRGISVAVAGLNSFNQIHPSVTPENTPFIILGSAVPLGAPTQRVEGYVYQPHVLEDGRGLPPLQHPEHRWAEPVGGLALQAQVQITLPQSLQELQRGTTLLVPEAVTKVQSDFGGVFTDWVQGSDREDAPGLKVWSPSKDVRATSLVLQGPLAQIGRLRLILVDTSDILAYAYGLLRYRTQPVRKWTGTYNGLRRVPCHGVARFEFRGEEVDLDVQRVTYDLTTLKTKVEAGTPQANGSVAAIREAFLGLRRDIRLGGASDG</sequence>
<proteinExistence type="predicted"/>
<dbReference type="AlphaFoldDB" id="A0A1W1UXG0"/>
<gene>
    <name evidence="1" type="ORF">SAMN00790413_03532</name>
</gene>
<protein>
    <submittedName>
        <fullName evidence="1">Uncharacterized protein</fullName>
    </submittedName>
</protein>
<dbReference type="STRING" id="695939.SAMN00790413_03532"/>
<dbReference type="Proteomes" id="UP000192582">
    <property type="component" value="Unassembled WGS sequence"/>
</dbReference>
<accession>A0A1W1UXG0</accession>
<keyword evidence="2" id="KW-1185">Reference proteome</keyword>
<name>A0A1W1UXG0_9DEIO</name>
<reference evidence="1 2" key="1">
    <citation type="submission" date="2017-04" db="EMBL/GenBank/DDBJ databases">
        <authorList>
            <person name="Afonso C.L."/>
            <person name="Miller P.J."/>
            <person name="Scott M.A."/>
            <person name="Spackman E."/>
            <person name="Goraichik I."/>
            <person name="Dimitrov K.M."/>
            <person name="Suarez D.L."/>
            <person name="Swayne D.E."/>
        </authorList>
    </citation>
    <scope>NUCLEOTIDE SEQUENCE [LARGE SCALE GENOMIC DNA]</scope>
    <source>
        <strain evidence="1 2">KR-140</strain>
    </source>
</reference>